<evidence type="ECO:0000313" key="2">
    <source>
        <dbReference type="Proteomes" id="UP000299102"/>
    </source>
</evidence>
<organism evidence="1 2">
    <name type="scientific">Eumeta variegata</name>
    <name type="common">Bagworm moth</name>
    <name type="synonym">Eumeta japonica</name>
    <dbReference type="NCBI Taxonomy" id="151549"/>
    <lineage>
        <taxon>Eukaryota</taxon>
        <taxon>Metazoa</taxon>
        <taxon>Ecdysozoa</taxon>
        <taxon>Arthropoda</taxon>
        <taxon>Hexapoda</taxon>
        <taxon>Insecta</taxon>
        <taxon>Pterygota</taxon>
        <taxon>Neoptera</taxon>
        <taxon>Endopterygota</taxon>
        <taxon>Lepidoptera</taxon>
        <taxon>Glossata</taxon>
        <taxon>Ditrysia</taxon>
        <taxon>Tineoidea</taxon>
        <taxon>Psychidae</taxon>
        <taxon>Oiketicinae</taxon>
        <taxon>Eumeta</taxon>
    </lineage>
</organism>
<reference evidence="1 2" key="1">
    <citation type="journal article" date="2019" name="Commun. Biol.">
        <title>The bagworm genome reveals a unique fibroin gene that provides high tensile strength.</title>
        <authorList>
            <person name="Kono N."/>
            <person name="Nakamura H."/>
            <person name="Ohtoshi R."/>
            <person name="Tomita M."/>
            <person name="Numata K."/>
            <person name="Arakawa K."/>
        </authorList>
    </citation>
    <scope>NUCLEOTIDE SEQUENCE [LARGE SCALE GENOMIC DNA]</scope>
</reference>
<dbReference type="Proteomes" id="UP000299102">
    <property type="component" value="Unassembled WGS sequence"/>
</dbReference>
<proteinExistence type="predicted"/>
<dbReference type="AlphaFoldDB" id="A0A4C1T838"/>
<name>A0A4C1T838_EUMVA</name>
<keyword evidence="2" id="KW-1185">Reference proteome</keyword>
<gene>
    <name evidence="1" type="ORF">EVAR_76413_1</name>
</gene>
<evidence type="ECO:0000313" key="1">
    <source>
        <dbReference type="EMBL" id="GBP10582.1"/>
    </source>
</evidence>
<protein>
    <submittedName>
        <fullName evidence="1">Uncharacterized protein</fullName>
    </submittedName>
</protein>
<comment type="caution">
    <text evidence="1">The sequence shown here is derived from an EMBL/GenBank/DDBJ whole genome shotgun (WGS) entry which is preliminary data.</text>
</comment>
<sequence length="150" mass="16797">MYARRPPRDAQPGRAAVYADTSNIIKYNMGGDNRSIPTLALKACNTTSEETIPKNFAINLVLELIEFRRFILNHHEYKTNWLPVAGFILMVATRNDVAFNDTDGNADSRIGPGPTRTAIPVPFFPVLLPVYVQDPASLVFPSAISIWFRF</sequence>
<accession>A0A4C1T838</accession>
<dbReference type="EMBL" id="BGZK01000041">
    <property type="protein sequence ID" value="GBP10582.1"/>
    <property type="molecule type" value="Genomic_DNA"/>
</dbReference>